<dbReference type="RefSeq" id="WP_019841659.1">
    <property type="nucleotide sequence ID" value="NZ_CP015363.1"/>
</dbReference>
<dbReference type="PANTHER" id="PTHR30289">
    <property type="entry name" value="UNCHARACTERIZED PROTEIN YBCL-RELATED"/>
    <property type="match status" value="1"/>
</dbReference>
<dbReference type="STRING" id="74969.FAD_0392"/>
<accession>A0A1V0N2F4</accession>
<name>A0A1V0N2F4_9ARCH</name>
<proteinExistence type="predicted"/>
<evidence type="ECO:0000313" key="1">
    <source>
        <dbReference type="EMBL" id="ARD84313.1"/>
    </source>
</evidence>
<dbReference type="CDD" id="cd00865">
    <property type="entry name" value="PEBP_bact_arch"/>
    <property type="match status" value="1"/>
</dbReference>
<dbReference type="InterPro" id="IPR008914">
    <property type="entry name" value="PEBP"/>
</dbReference>
<dbReference type="NCBIfam" id="TIGR00481">
    <property type="entry name" value="YbhB/YbcL family Raf kinase inhibitor-like protein"/>
    <property type="match status" value="1"/>
</dbReference>
<dbReference type="InterPro" id="IPR005247">
    <property type="entry name" value="YbhB_YbcL/LppC-like"/>
</dbReference>
<sequence>MELRVIGMSEGRRIPDKFTCSGKNHSPKIEIHDRNETGYYFIVMNDPDAPSGLFTHWIIYNIPAGIVTLEENIGNKEITEEGYYQGLNDFGELGYGGPCPPRGDGDHRYFIKIYRTDEAVSRKKIDAEHAYEILDKLSPEAEFYALFSRE</sequence>
<organism evidence="1 2">
    <name type="scientific">Ferroplasma acidiphilum</name>
    <dbReference type="NCBI Taxonomy" id="74969"/>
    <lineage>
        <taxon>Archaea</taxon>
        <taxon>Methanobacteriati</taxon>
        <taxon>Thermoplasmatota</taxon>
        <taxon>Thermoplasmata</taxon>
        <taxon>Thermoplasmatales</taxon>
        <taxon>Ferroplasmaceae</taxon>
        <taxon>Ferroplasma</taxon>
    </lineage>
</organism>
<protein>
    <submittedName>
        <fullName evidence="1">ATP/GTP binding protein</fullName>
    </submittedName>
</protein>
<dbReference type="Pfam" id="PF01161">
    <property type="entry name" value="PBP"/>
    <property type="match status" value="1"/>
</dbReference>
<reference evidence="1 2" key="1">
    <citation type="submission" date="2011-10" db="EMBL/GenBank/DDBJ databases">
        <title>Metabolic and evolutionary patterns in the extreme acidophile Ferroplasma acidiphilum.</title>
        <authorList>
            <person name="Golyshina O.V."/>
            <person name="Kozyavkin S.A."/>
            <person name="Tatusov R.L."/>
            <person name="Slesarev A.I."/>
            <person name="Golyshin P.N."/>
        </authorList>
    </citation>
    <scope>NUCLEOTIDE SEQUENCE [LARGE SCALE GENOMIC DNA]</scope>
    <source>
        <strain evidence="2">Y</strain>
    </source>
</reference>
<dbReference type="OrthoDB" id="28720at2157"/>
<dbReference type="GeneID" id="31675901"/>
<dbReference type="InterPro" id="IPR036610">
    <property type="entry name" value="PEBP-like_sf"/>
</dbReference>
<gene>
    <name evidence="1" type="ORF">FAD_0392</name>
</gene>
<dbReference type="KEGG" id="fai:FAD_0392"/>
<dbReference type="GeneID" id="16025559"/>
<dbReference type="Gene3D" id="3.90.280.10">
    <property type="entry name" value="PEBP-like"/>
    <property type="match status" value="1"/>
</dbReference>
<dbReference type="Proteomes" id="UP000192050">
    <property type="component" value="Chromosome"/>
</dbReference>
<dbReference type="PANTHER" id="PTHR30289:SF1">
    <property type="entry name" value="PEBP (PHOSPHATIDYLETHANOLAMINE-BINDING PROTEIN) FAMILY PROTEIN"/>
    <property type="match status" value="1"/>
</dbReference>
<evidence type="ECO:0000313" key="2">
    <source>
        <dbReference type="Proteomes" id="UP000192050"/>
    </source>
</evidence>
<dbReference type="SUPFAM" id="SSF49777">
    <property type="entry name" value="PEBP-like"/>
    <property type="match status" value="1"/>
</dbReference>
<dbReference type="AlphaFoldDB" id="A0A1V0N2F4"/>
<keyword evidence="2" id="KW-1185">Reference proteome</keyword>
<dbReference type="EMBL" id="CP015363">
    <property type="protein sequence ID" value="ARD84313.1"/>
    <property type="molecule type" value="Genomic_DNA"/>
</dbReference>